<dbReference type="EMBL" id="KZ988063">
    <property type="protein sequence ID" value="RKP13273.1"/>
    <property type="molecule type" value="Genomic_DNA"/>
</dbReference>
<feature type="compositionally biased region" description="Acidic residues" evidence="1">
    <location>
        <begin position="108"/>
        <end position="121"/>
    </location>
</feature>
<keyword evidence="4" id="KW-1185">Reference proteome</keyword>
<organism evidence="3 4">
    <name type="scientific">Piptocephalis cylindrospora</name>
    <dbReference type="NCBI Taxonomy" id="1907219"/>
    <lineage>
        <taxon>Eukaryota</taxon>
        <taxon>Fungi</taxon>
        <taxon>Fungi incertae sedis</taxon>
        <taxon>Zoopagomycota</taxon>
        <taxon>Zoopagomycotina</taxon>
        <taxon>Zoopagomycetes</taxon>
        <taxon>Zoopagales</taxon>
        <taxon>Piptocephalidaceae</taxon>
        <taxon>Piptocephalis</taxon>
    </lineage>
</organism>
<protein>
    <recommendedName>
        <fullName evidence="5">Ubiquitin-like domain-containing protein</fullName>
    </recommendedName>
</protein>
<feature type="region of interest" description="Disordered" evidence="1">
    <location>
        <begin position="108"/>
        <end position="131"/>
    </location>
</feature>
<name>A0A4P9Y394_9FUNG</name>
<reference evidence="4" key="1">
    <citation type="journal article" date="2018" name="Nat. Microbiol.">
        <title>Leveraging single-cell genomics to expand the fungal tree of life.</title>
        <authorList>
            <person name="Ahrendt S.R."/>
            <person name="Quandt C.A."/>
            <person name="Ciobanu D."/>
            <person name="Clum A."/>
            <person name="Salamov A."/>
            <person name="Andreopoulos B."/>
            <person name="Cheng J.F."/>
            <person name="Woyke T."/>
            <person name="Pelin A."/>
            <person name="Henrissat B."/>
            <person name="Reynolds N.K."/>
            <person name="Benny G.L."/>
            <person name="Smith M.E."/>
            <person name="James T.Y."/>
            <person name="Grigoriev I.V."/>
        </authorList>
    </citation>
    <scope>NUCLEOTIDE SEQUENCE [LARGE SCALE GENOMIC DNA]</scope>
</reference>
<accession>A0A4P9Y394</accession>
<gene>
    <name evidence="3" type="ORF">BJ684DRAFT_20222</name>
</gene>
<evidence type="ECO:0000313" key="3">
    <source>
        <dbReference type="EMBL" id="RKP13273.1"/>
    </source>
</evidence>
<dbReference type="Proteomes" id="UP000267251">
    <property type="component" value="Unassembled WGS sequence"/>
</dbReference>
<dbReference type="AlphaFoldDB" id="A0A4P9Y394"/>
<feature type="chain" id="PRO_5020708953" description="Ubiquitin-like domain-containing protein" evidence="2">
    <location>
        <begin position="19"/>
        <end position="131"/>
    </location>
</feature>
<evidence type="ECO:0000313" key="4">
    <source>
        <dbReference type="Proteomes" id="UP000267251"/>
    </source>
</evidence>
<feature type="signal peptide" evidence="2">
    <location>
        <begin position="1"/>
        <end position="18"/>
    </location>
</feature>
<feature type="compositionally biased region" description="Gly residues" evidence="1">
    <location>
        <begin position="122"/>
        <end position="131"/>
    </location>
</feature>
<proteinExistence type="predicted"/>
<evidence type="ECO:0000256" key="2">
    <source>
        <dbReference type="SAM" id="SignalP"/>
    </source>
</evidence>
<sequence>MKLILILQVGFFLPTSMTDPITYVRAKHGKNTLFLPLPPPPVALPTLKSLILAMHPEPPVTDPSHVRILLDGEPVETEARLGLNQWVRSTILGYTFYVNGAWEDWAVEEPLSSDDEGEEDGQGAGDGAGSN</sequence>
<evidence type="ECO:0008006" key="5">
    <source>
        <dbReference type="Google" id="ProtNLM"/>
    </source>
</evidence>
<keyword evidence="2" id="KW-0732">Signal</keyword>
<evidence type="ECO:0000256" key="1">
    <source>
        <dbReference type="SAM" id="MobiDB-lite"/>
    </source>
</evidence>